<proteinExistence type="inferred from homology"/>
<sequence length="118" mass="13394">MAEAGIGCFLFLSRHSSLRRLAGYRQLEEESSATPEVRVVVGKEKREFLVDPFVLEKDPFRVLMEMVRIDGEEERKRKDVIFVDVDAILFEHLLWPLDGPGSRGMEGGCRCQPLGSGR</sequence>
<dbReference type="Proteomes" id="UP001085076">
    <property type="component" value="Miscellaneous, Linkage group lg01"/>
</dbReference>
<dbReference type="OrthoDB" id="1052757at2759"/>
<dbReference type="AlphaFoldDB" id="A0A9D5DAW7"/>
<dbReference type="PANTHER" id="PTHR35296">
    <property type="entry name" value="EXPRESSED PROTEIN"/>
    <property type="match status" value="1"/>
</dbReference>
<comment type="caution">
    <text evidence="2">The sequence shown here is derived from an EMBL/GenBank/DDBJ whole genome shotgun (WGS) entry which is preliminary data.</text>
</comment>
<dbReference type="PANTHER" id="PTHR35296:SF3">
    <property type="entry name" value="EXPRESSED PROTEIN"/>
    <property type="match status" value="1"/>
</dbReference>
<protein>
    <submittedName>
        <fullName evidence="2">Uncharacterized protein</fullName>
    </submittedName>
</protein>
<gene>
    <name evidence="2" type="ORF">J5N97_006937</name>
</gene>
<comment type="similarity">
    <text evidence="1">Belongs to the ARG7 family.</text>
</comment>
<keyword evidence="3" id="KW-1185">Reference proteome</keyword>
<name>A0A9D5DAW7_9LILI</name>
<evidence type="ECO:0000313" key="2">
    <source>
        <dbReference type="EMBL" id="KAJ0988581.1"/>
    </source>
</evidence>
<reference evidence="2" key="2">
    <citation type="journal article" date="2022" name="Hortic Res">
        <title>The genome of Dioscorea zingiberensis sheds light on the biosynthesis, origin and evolution of the medicinally important diosgenin saponins.</title>
        <authorList>
            <person name="Li Y."/>
            <person name="Tan C."/>
            <person name="Li Z."/>
            <person name="Guo J."/>
            <person name="Li S."/>
            <person name="Chen X."/>
            <person name="Wang C."/>
            <person name="Dai X."/>
            <person name="Yang H."/>
            <person name="Song W."/>
            <person name="Hou L."/>
            <person name="Xu J."/>
            <person name="Tong Z."/>
            <person name="Xu A."/>
            <person name="Yuan X."/>
            <person name="Wang W."/>
            <person name="Yang Q."/>
            <person name="Chen L."/>
            <person name="Sun Z."/>
            <person name="Wang K."/>
            <person name="Pan B."/>
            <person name="Chen J."/>
            <person name="Bao Y."/>
            <person name="Liu F."/>
            <person name="Qi X."/>
            <person name="Gang D.R."/>
            <person name="Wen J."/>
            <person name="Li J."/>
        </authorList>
    </citation>
    <scope>NUCLEOTIDE SEQUENCE</scope>
    <source>
        <strain evidence="2">Dzin_1.0</strain>
    </source>
</reference>
<accession>A0A9D5DAW7</accession>
<evidence type="ECO:0000256" key="1">
    <source>
        <dbReference type="ARBA" id="ARBA00006974"/>
    </source>
</evidence>
<organism evidence="2 3">
    <name type="scientific">Dioscorea zingiberensis</name>
    <dbReference type="NCBI Taxonomy" id="325984"/>
    <lineage>
        <taxon>Eukaryota</taxon>
        <taxon>Viridiplantae</taxon>
        <taxon>Streptophyta</taxon>
        <taxon>Embryophyta</taxon>
        <taxon>Tracheophyta</taxon>
        <taxon>Spermatophyta</taxon>
        <taxon>Magnoliopsida</taxon>
        <taxon>Liliopsida</taxon>
        <taxon>Dioscoreales</taxon>
        <taxon>Dioscoreaceae</taxon>
        <taxon>Dioscorea</taxon>
    </lineage>
</organism>
<dbReference type="GO" id="GO:0009733">
    <property type="term" value="P:response to auxin"/>
    <property type="evidence" value="ECO:0007669"/>
    <property type="project" value="InterPro"/>
</dbReference>
<dbReference type="InterPro" id="IPR003676">
    <property type="entry name" value="SAUR_fam"/>
</dbReference>
<evidence type="ECO:0000313" key="3">
    <source>
        <dbReference type="Proteomes" id="UP001085076"/>
    </source>
</evidence>
<dbReference type="EMBL" id="JAGGNH010000001">
    <property type="protein sequence ID" value="KAJ0988581.1"/>
    <property type="molecule type" value="Genomic_DNA"/>
</dbReference>
<reference evidence="2" key="1">
    <citation type="submission" date="2021-03" db="EMBL/GenBank/DDBJ databases">
        <authorList>
            <person name="Li Z."/>
            <person name="Yang C."/>
        </authorList>
    </citation>
    <scope>NUCLEOTIDE SEQUENCE</scope>
    <source>
        <strain evidence="2">Dzin_1.0</strain>
        <tissue evidence="2">Leaf</tissue>
    </source>
</reference>